<dbReference type="GO" id="GO:0006355">
    <property type="term" value="P:regulation of DNA-templated transcription"/>
    <property type="evidence" value="ECO:0007669"/>
    <property type="project" value="InterPro"/>
</dbReference>
<organism evidence="5 6">
    <name type="scientific">Pseudoduganella aquatica</name>
    <dbReference type="NCBI Taxonomy" id="2660641"/>
    <lineage>
        <taxon>Bacteria</taxon>
        <taxon>Pseudomonadati</taxon>
        <taxon>Pseudomonadota</taxon>
        <taxon>Betaproteobacteria</taxon>
        <taxon>Burkholderiales</taxon>
        <taxon>Oxalobacteraceae</taxon>
        <taxon>Telluria group</taxon>
        <taxon>Pseudoduganella</taxon>
    </lineage>
</organism>
<dbReference type="SUPFAM" id="SSF46894">
    <property type="entry name" value="C-terminal effector domain of the bipartite response regulators"/>
    <property type="match status" value="1"/>
</dbReference>
<evidence type="ECO:0000256" key="2">
    <source>
        <dbReference type="ARBA" id="ARBA00023125"/>
    </source>
</evidence>
<dbReference type="SUPFAM" id="SSF52172">
    <property type="entry name" value="CheY-like"/>
    <property type="match status" value="1"/>
</dbReference>
<evidence type="ECO:0000313" key="5">
    <source>
        <dbReference type="EMBL" id="MYN06159.1"/>
    </source>
</evidence>
<evidence type="ECO:0000256" key="3">
    <source>
        <dbReference type="ARBA" id="ARBA00023163"/>
    </source>
</evidence>
<dbReference type="Pfam" id="PF00196">
    <property type="entry name" value="GerE"/>
    <property type="match status" value="1"/>
</dbReference>
<accession>A0A7X4KJL3</accession>
<dbReference type="EMBL" id="WWCU01000002">
    <property type="protein sequence ID" value="MYN06159.1"/>
    <property type="molecule type" value="Genomic_DNA"/>
</dbReference>
<dbReference type="InterPro" id="IPR011006">
    <property type="entry name" value="CheY-like_superfamily"/>
</dbReference>
<keyword evidence="1" id="KW-0805">Transcription regulation</keyword>
<keyword evidence="6" id="KW-1185">Reference proteome</keyword>
<protein>
    <submittedName>
        <fullName evidence="5">DNA-binding response regulator</fullName>
    </submittedName>
</protein>
<dbReference type="PRINTS" id="PR00038">
    <property type="entry name" value="HTHLUXR"/>
</dbReference>
<keyword evidence="3" id="KW-0804">Transcription</keyword>
<proteinExistence type="predicted"/>
<keyword evidence="2 5" id="KW-0238">DNA-binding</keyword>
<evidence type="ECO:0000313" key="6">
    <source>
        <dbReference type="Proteomes" id="UP000450676"/>
    </source>
</evidence>
<feature type="domain" description="HTH luxR-type" evidence="4">
    <location>
        <begin position="143"/>
        <end position="208"/>
    </location>
</feature>
<comment type="caution">
    <text evidence="5">The sequence shown here is derived from an EMBL/GenBank/DDBJ whole genome shotgun (WGS) entry which is preliminary data.</text>
</comment>
<dbReference type="RefSeq" id="WP_161070551.1">
    <property type="nucleotide sequence ID" value="NZ_WWCU01000002.1"/>
</dbReference>
<reference evidence="5 6" key="1">
    <citation type="submission" date="2019-12" db="EMBL/GenBank/DDBJ databases">
        <title>Novel species isolated from a subtropical stream in China.</title>
        <authorList>
            <person name="Lu H."/>
        </authorList>
    </citation>
    <scope>NUCLEOTIDE SEQUENCE [LARGE SCALE GENOMIC DNA]</scope>
    <source>
        <strain evidence="5 6">FT127W</strain>
    </source>
</reference>
<dbReference type="InterPro" id="IPR000792">
    <property type="entry name" value="Tscrpt_reg_LuxR_C"/>
</dbReference>
<name>A0A7X4KJL3_9BURK</name>
<dbReference type="CDD" id="cd06170">
    <property type="entry name" value="LuxR_C_like"/>
    <property type="match status" value="1"/>
</dbReference>
<sequence length="218" mass="23181">MNAPLLPFASRPVAQRIKVYLMHSSPIVRAGLGAMLAGEPDLEVSAPVQWPCADEACVVIADYFSALRAARDCGQAPAQSARAMRLLVVSSQGKAGEVRHAVDSGVHGYLLQEADAGELLECVRLLGMGCRYLGAAASRSVANALHLPPLTRREADVLSILSRGHPDKLIARELGIGVGTVKTHMKQLMHKFDVSTRTQVVLSAMEQGLLGVPFSPPA</sequence>
<dbReference type="Proteomes" id="UP000450676">
    <property type="component" value="Unassembled WGS sequence"/>
</dbReference>
<evidence type="ECO:0000259" key="4">
    <source>
        <dbReference type="PROSITE" id="PS50043"/>
    </source>
</evidence>
<dbReference type="Gene3D" id="3.40.50.2300">
    <property type="match status" value="1"/>
</dbReference>
<gene>
    <name evidence="5" type="ORF">GTP77_02285</name>
</gene>
<dbReference type="SMART" id="SM00421">
    <property type="entry name" value="HTH_LUXR"/>
    <property type="match status" value="1"/>
</dbReference>
<dbReference type="PROSITE" id="PS50043">
    <property type="entry name" value="HTH_LUXR_2"/>
    <property type="match status" value="1"/>
</dbReference>
<dbReference type="PANTHER" id="PTHR44688">
    <property type="entry name" value="DNA-BINDING TRANSCRIPTIONAL ACTIVATOR DEVR_DOSR"/>
    <property type="match status" value="1"/>
</dbReference>
<dbReference type="GO" id="GO:0003677">
    <property type="term" value="F:DNA binding"/>
    <property type="evidence" value="ECO:0007669"/>
    <property type="project" value="UniProtKB-KW"/>
</dbReference>
<dbReference type="PANTHER" id="PTHR44688:SF16">
    <property type="entry name" value="DNA-BINDING TRANSCRIPTIONAL ACTIVATOR DEVR_DOSR"/>
    <property type="match status" value="1"/>
</dbReference>
<dbReference type="InterPro" id="IPR016032">
    <property type="entry name" value="Sig_transdc_resp-reg_C-effctor"/>
</dbReference>
<dbReference type="AlphaFoldDB" id="A0A7X4KJL3"/>
<evidence type="ECO:0000256" key="1">
    <source>
        <dbReference type="ARBA" id="ARBA00023015"/>
    </source>
</evidence>